<comment type="caution">
    <text evidence="2">The sequence shown here is derived from an EMBL/GenBank/DDBJ whole genome shotgun (WGS) entry which is preliminary data.</text>
</comment>
<evidence type="ECO:0000313" key="3">
    <source>
        <dbReference type="Proteomes" id="UP001054821"/>
    </source>
</evidence>
<dbReference type="EMBL" id="JAJFAZ020000004">
    <property type="protein sequence ID" value="KAI5333873.1"/>
    <property type="molecule type" value="Genomic_DNA"/>
</dbReference>
<proteinExistence type="predicted"/>
<feature type="chain" id="PRO_5042184330" evidence="1">
    <location>
        <begin position="25"/>
        <end position="78"/>
    </location>
</feature>
<reference evidence="2 3" key="1">
    <citation type="journal article" date="2022" name="G3 (Bethesda)">
        <title>Whole-genome sequence and methylome profiling of the almond [Prunus dulcis (Mill.) D.A. Webb] cultivar 'Nonpareil'.</title>
        <authorList>
            <person name="D'Amico-Willman K.M."/>
            <person name="Ouma W.Z."/>
            <person name="Meulia T."/>
            <person name="Sideli G.M."/>
            <person name="Gradziel T.M."/>
            <person name="Fresnedo-Ramirez J."/>
        </authorList>
    </citation>
    <scope>NUCLEOTIDE SEQUENCE [LARGE SCALE GENOMIC DNA]</scope>
    <source>
        <strain evidence="2">Clone GOH B32 T37-40</strain>
    </source>
</reference>
<gene>
    <name evidence="2" type="ORF">L3X38_024005</name>
</gene>
<name>A0AAD4VZ50_PRUDU</name>
<keyword evidence="3" id="KW-1185">Reference proteome</keyword>
<feature type="signal peptide" evidence="1">
    <location>
        <begin position="1"/>
        <end position="24"/>
    </location>
</feature>
<keyword evidence="1" id="KW-0732">Signal</keyword>
<evidence type="ECO:0000256" key="1">
    <source>
        <dbReference type="SAM" id="SignalP"/>
    </source>
</evidence>
<sequence length="78" mass="8659">MFTILLLLLPCILLHLVNFLLGRAEFPSSTLELKHEEAPQAVPSSSSSSIPETLDFDVFLSFRGKTPAIVLRTIYITV</sequence>
<dbReference type="AlphaFoldDB" id="A0AAD4VZ50"/>
<accession>A0AAD4VZ50</accession>
<protein>
    <submittedName>
        <fullName evidence="2">Uncharacterized protein</fullName>
    </submittedName>
</protein>
<dbReference type="Proteomes" id="UP001054821">
    <property type="component" value="Chromosome 4"/>
</dbReference>
<organism evidence="2 3">
    <name type="scientific">Prunus dulcis</name>
    <name type="common">Almond</name>
    <name type="synonym">Amygdalus dulcis</name>
    <dbReference type="NCBI Taxonomy" id="3755"/>
    <lineage>
        <taxon>Eukaryota</taxon>
        <taxon>Viridiplantae</taxon>
        <taxon>Streptophyta</taxon>
        <taxon>Embryophyta</taxon>
        <taxon>Tracheophyta</taxon>
        <taxon>Spermatophyta</taxon>
        <taxon>Magnoliopsida</taxon>
        <taxon>eudicotyledons</taxon>
        <taxon>Gunneridae</taxon>
        <taxon>Pentapetalae</taxon>
        <taxon>rosids</taxon>
        <taxon>fabids</taxon>
        <taxon>Rosales</taxon>
        <taxon>Rosaceae</taxon>
        <taxon>Amygdaloideae</taxon>
        <taxon>Amygdaleae</taxon>
        <taxon>Prunus</taxon>
    </lineage>
</organism>
<evidence type="ECO:0000313" key="2">
    <source>
        <dbReference type="EMBL" id="KAI5333873.1"/>
    </source>
</evidence>